<gene>
    <name evidence="1" type="ORF">FM037_02480</name>
</gene>
<protein>
    <submittedName>
        <fullName evidence="1">Uncharacterized protein</fullName>
    </submittedName>
</protein>
<proteinExistence type="predicted"/>
<accession>A0ABX5WVX5</accession>
<dbReference type="EMBL" id="CP041614">
    <property type="protein sequence ID" value="QDO82312.1"/>
    <property type="molecule type" value="Genomic_DNA"/>
</dbReference>
<name>A0ABX5WVX5_9GAMM</name>
<organism evidence="1 2">
    <name type="scientific">Shewanella psychropiezotolerans</name>
    <dbReference type="NCBI Taxonomy" id="2593655"/>
    <lineage>
        <taxon>Bacteria</taxon>
        <taxon>Pseudomonadati</taxon>
        <taxon>Pseudomonadota</taxon>
        <taxon>Gammaproteobacteria</taxon>
        <taxon>Alteromonadales</taxon>
        <taxon>Shewanellaceae</taxon>
        <taxon>Shewanella</taxon>
    </lineage>
</organism>
<evidence type="ECO:0000313" key="2">
    <source>
        <dbReference type="Proteomes" id="UP000315947"/>
    </source>
</evidence>
<dbReference type="Proteomes" id="UP000315947">
    <property type="component" value="Chromosome"/>
</dbReference>
<sequence>MDANTIASVSEAMKNVTYFFSNIISGFNDKRGEILEEHIEPLYNQMTLIHKDYMAGFLAAKNCIENDEDPNKELSKFLEGRRLTALAEREASDSFANSLKSLDKVLLLSREKELIKVFGDACINYLKRSSRVGNISWYSEVIRINATYIDIRDNCSLPYKAWEHPENGDNVKARILEHIHSLLNGELGMVFKPVNDAYYSIRQEIR</sequence>
<dbReference type="RefSeq" id="WP_144044703.1">
    <property type="nucleotide sequence ID" value="NZ_CP041614.1"/>
</dbReference>
<reference evidence="1 2" key="1">
    <citation type="submission" date="2019-07" db="EMBL/GenBank/DDBJ databases">
        <title>Shewanella sp. YLB-06 whole genomic sequence.</title>
        <authorList>
            <person name="Yu L."/>
        </authorList>
    </citation>
    <scope>NUCLEOTIDE SEQUENCE [LARGE SCALE GENOMIC DNA]</scope>
    <source>
        <strain evidence="1 2">YLB-06</strain>
    </source>
</reference>
<evidence type="ECO:0000313" key="1">
    <source>
        <dbReference type="EMBL" id="QDO82312.1"/>
    </source>
</evidence>
<keyword evidence="2" id="KW-1185">Reference proteome</keyword>